<dbReference type="AlphaFoldDB" id="A0A4D9FBM9"/>
<keyword evidence="2" id="KW-0808">Transferase</keyword>
<keyword evidence="3" id="KW-1185">Reference proteome</keyword>
<name>A0A4D9FBM9_9SAUR</name>
<keyword evidence="2" id="KW-0328">Glycosyltransferase</keyword>
<proteinExistence type="predicted"/>
<dbReference type="Proteomes" id="UP000297703">
    <property type="component" value="Unassembled WGS sequence"/>
</dbReference>
<evidence type="ECO:0000313" key="2">
    <source>
        <dbReference type="EMBL" id="TFK15270.1"/>
    </source>
</evidence>
<feature type="region of interest" description="Disordered" evidence="1">
    <location>
        <begin position="1"/>
        <end position="20"/>
    </location>
</feature>
<evidence type="ECO:0000313" key="3">
    <source>
        <dbReference type="Proteomes" id="UP000297703"/>
    </source>
</evidence>
<organism evidence="2 3">
    <name type="scientific">Platysternon megacephalum</name>
    <name type="common">big-headed turtle</name>
    <dbReference type="NCBI Taxonomy" id="55544"/>
    <lineage>
        <taxon>Eukaryota</taxon>
        <taxon>Metazoa</taxon>
        <taxon>Chordata</taxon>
        <taxon>Craniata</taxon>
        <taxon>Vertebrata</taxon>
        <taxon>Euteleostomi</taxon>
        <taxon>Archelosauria</taxon>
        <taxon>Testudinata</taxon>
        <taxon>Testudines</taxon>
        <taxon>Cryptodira</taxon>
        <taxon>Durocryptodira</taxon>
        <taxon>Testudinoidea</taxon>
        <taxon>Platysternidae</taxon>
        <taxon>Platysternon</taxon>
    </lineage>
</organism>
<sequence>MPLYPALPPTHTSARSNESLKRSAYAYTREPERKKAGKAASSYLGRVQLSSVCMSRRRGLWAKLSKTKVAPKPPVISLLPPSLPLPHHSRLGPSRAPATRGSRHKFAMALLFQN</sequence>
<reference evidence="2 3" key="1">
    <citation type="submission" date="2019-04" db="EMBL/GenBank/DDBJ databases">
        <title>Draft genome of the big-headed turtle Platysternon megacephalum.</title>
        <authorList>
            <person name="Gong S."/>
        </authorList>
    </citation>
    <scope>NUCLEOTIDE SEQUENCE [LARGE SCALE GENOMIC DNA]</scope>
    <source>
        <strain evidence="2">DO16091913</strain>
        <tissue evidence="2">Muscle</tissue>
    </source>
</reference>
<evidence type="ECO:0000256" key="1">
    <source>
        <dbReference type="SAM" id="MobiDB-lite"/>
    </source>
</evidence>
<dbReference type="EMBL" id="QXTE01000005">
    <property type="protein sequence ID" value="TFK15270.1"/>
    <property type="molecule type" value="Genomic_DNA"/>
</dbReference>
<accession>A0A4D9FBM9</accession>
<gene>
    <name evidence="2" type="ORF">DR999_PMT01025</name>
</gene>
<reference evidence="2 3" key="2">
    <citation type="submission" date="2019-04" db="EMBL/GenBank/DDBJ databases">
        <title>The genome sequence of big-headed turtle.</title>
        <authorList>
            <person name="Gong S."/>
        </authorList>
    </citation>
    <scope>NUCLEOTIDE SEQUENCE [LARGE SCALE GENOMIC DNA]</scope>
    <source>
        <strain evidence="2">DO16091913</strain>
        <tissue evidence="2">Muscle</tissue>
    </source>
</reference>
<feature type="region of interest" description="Disordered" evidence="1">
    <location>
        <begin position="80"/>
        <end position="100"/>
    </location>
</feature>
<protein>
    <submittedName>
        <fullName evidence="2">Hypoxanthine-guanine phosphoribosyltransferase</fullName>
    </submittedName>
</protein>
<comment type="caution">
    <text evidence="2">The sequence shown here is derived from an EMBL/GenBank/DDBJ whole genome shotgun (WGS) entry which is preliminary data.</text>
</comment>
<dbReference type="GO" id="GO:0016757">
    <property type="term" value="F:glycosyltransferase activity"/>
    <property type="evidence" value="ECO:0007669"/>
    <property type="project" value="UniProtKB-KW"/>
</dbReference>